<dbReference type="InterPro" id="IPR003439">
    <property type="entry name" value="ABC_transporter-like_ATP-bd"/>
</dbReference>
<keyword evidence="4 6" id="KW-0067">ATP-binding</keyword>
<evidence type="ECO:0000259" key="5">
    <source>
        <dbReference type="PROSITE" id="PS50893"/>
    </source>
</evidence>
<evidence type="ECO:0000256" key="2">
    <source>
        <dbReference type="ARBA" id="ARBA00022448"/>
    </source>
</evidence>
<sequence length="300" mass="30960">MITVTNLTKRYGHTLAVDDISFTCAPGTVTGFLGPNGAGKSTSLRMLTALTPPTSGTATVDGRRYRDLPNPGRVVGVMLDAAAAHAGRTGRETLQVAGEVLGARRGAADDMLERVGLASAAGRRVGQYSLGMRQRLGIAVALLGDPAALVLDEPANGLDPEGIRWMRELLQDFSRRGGTVLLSSHLLSEVQATVDRLVVIGKGKIVAEGDLAELLAGSGIKVRGLDPQGLHAALVAAGLNPTPLPDDAFTVDATPEQVGRAAAAAGQVLLELRAADGAGLEDLFFTLTAGTELADDKDVA</sequence>
<dbReference type="PROSITE" id="PS00211">
    <property type="entry name" value="ABC_TRANSPORTER_1"/>
    <property type="match status" value="1"/>
</dbReference>
<proteinExistence type="inferred from homology"/>
<keyword evidence="7" id="KW-1185">Reference proteome</keyword>
<dbReference type="PROSITE" id="PS50893">
    <property type="entry name" value="ABC_TRANSPORTER_2"/>
    <property type="match status" value="1"/>
</dbReference>
<evidence type="ECO:0000313" key="7">
    <source>
        <dbReference type="Proteomes" id="UP001596189"/>
    </source>
</evidence>
<dbReference type="Pfam" id="PF00005">
    <property type="entry name" value="ABC_tran"/>
    <property type="match status" value="1"/>
</dbReference>
<accession>A0ABW1JDK4</accession>
<organism evidence="6 7">
    <name type="scientific">Angustibacter luteus</name>
    <dbReference type="NCBI Taxonomy" id="658456"/>
    <lineage>
        <taxon>Bacteria</taxon>
        <taxon>Bacillati</taxon>
        <taxon>Actinomycetota</taxon>
        <taxon>Actinomycetes</taxon>
        <taxon>Kineosporiales</taxon>
        <taxon>Kineosporiaceae</taxon>
    </lineage>
</organism>
<dbReference type="GO" id="GO:0005524">
    <property type="term" value="F:ATP binding"/>
    <property type="evidence" value="ECO:0007669"/>
    <property type="project" value="UniProtKB-KW"/>
</dbReference>
<evidence type="ECO:0000313" key="6">
    <source>
        <dbReference type="EMBL" id="MFC6006909.1"/>
    </source>
</evidence>
<comment type="similarity">
    <text evidence="1">Belongs to the ABC transporter superfamily.</text>
</comment>
<evidence type="ECO:0000256" key="4">
    <source>
        <dbReference type="ARBA" id="ARBA00022840"/>
    </source>
</evidence>
<gene>
    <name evidence="6" type="ORF">ACFQDO_07160</name>
</gene>
<evidence type="ECO:0000256" key="1">
    <source>
        <dbReference type="ARBA" id="ARBA00005417"/>
    </source>
</evidence>
<dbReference type="SUPFAM" id="SSF52540">
    <property type="entry name" value="P-loop containing nucleoside triphosphate hydrolases"/>
    <property type="match status" value="1"/>
</dbReference>
<dbReference type="SMART" id="SM00382">
    <property type="entry name" value="AAA"/>
    <property type="match status" value="1"/>
</dbReference>
<dbReference type="Proteomes" id="UP001596189">
    <property type="component" value="Unassembled WGS sequence"/>
</dbReference>
<comment type="caution">
    <text evidence="6">The sequence shown here is derived from an EMBL/GenBank/DDBJ whole genome shotgun (WGS) entry which is preliminary data.</text>
</comment>
<dbReference type="PANTHER" id="PTHR43335:SF4">
    <property type="entry name" value="ABC TRANSPORTER, ATP-BINDING PROTEIN"/>
    <property type="match status" value="1"/>
</dbReference>
<evidence type="ECO:0000256" key="3">
    <source>
        <dbReference type="ARBA" id="ARBA00022741"/>
    </source>
</evidence>
<keyword evidence="2" id="KW-0813">Transport</keyword>
<dbReference type="EMBL" id="JBHSRD010000003">
    <property type="protein sequence ID" value="MFC6006909.1"/>
    <property type="molecule type" value="Genomic_DNA"/>
</dbReference>
<dbReference type="InterPro" id="IPR003593">
    <property type="entry name" value="AAA+_ATPase"/>
</dbReference>
<dbReference type="PANTHER" id="PTHR43335">
    <property type="entry name" value="ABC TRANSPORTER, ATP-BINDING PROTEIN"/>
    <property type="match status" value="1"/>
</dbReference>
<feature type="domain" description="ABC transporter" evidence="5">
    <location>
        <begin position="2"/>
        <end position="227"/>
    </location>
</feature>
<dbReference type="RefSeq" id="WP_345718376.1">
    <property type="nucleotide sequence ID" value="NZ_BAABFP010000008.1"/>
</dbReference>
<dbReference type="InterPro" id="IPR027417">
    <property type="entry name" value="P-loop_NTPase"/>
</dbReference>
<keyword evidence="3" id="KW-0547">Nucleotide-binding</keyword>
<dbReference type="InterPro" id="IPR017871">
    <property type="entry name" value="ABC_transporter-like_CS"/>
</dbReference>
<dbReference type="Gene3D" id="3.40.50.300">
    <property type="entry name" value="P-loop containing nucleotide triphosphate hydrolases"/>
    <property type="match status" value="1"/>
</dbReference>
<protein>
    <submittedName>
        <fullName evidence="6">ABC transporter ATP-binding protein</fullName>
    </submittedName>
</protein>
<reference evidence="7" key="1">
    <citation type="journal article" date="2019" name="Int. J. Syst. Evol. Microbiol.">
        <title>The Global Catalogue of Microorganisms (GCM) 10K type strain sequencing project: providing services to taxonomists for standard genome sequencing and annotation.</title>
        <authorList>
            <consortium name="The Broad Institute Genomics Platform"/>
            <consortium name="The Broad Institute Genome Sequencing Center for Infectious Disease"/>
            <person name="Wu L."/>
            <person name="Ma J."/>
        </authorList>
    </citation>
    <scope>NUCLEOTIDE SEQUENCE [LARGE SCALE GENOMIC DNA]</scope>
    <source>
        <strain evidence="7">KACC 14249</strain>
    </source>
</reference>
<name>A0ABW1JDK4_9ACTN</name>